<dbReference type="InterPro" id="IPR058593">
    <property type="entry name" value="ARB_07466-like_C"/>
</dbReference>
<feature type="region of interest" description="Disordered" evidence="1">
    <location>
        <begin position="1090"/>
        <end position="1114"/>
    </location>
</feature>
<evidence type="ECO:0000256" key="1">
    <source>
        <dbReference type="SAM" id="MobiDB-lite"/>
    </source>
</evidence>
<evidence type="ECO:0000256" key="2">
    <source>
        <dbReference type="SAM" id="Phobius"/>
    </source>
</evidence>
<dbReference type="RefSeq" id="WP_051106237.1">
    <property type="nucleotide sequence ID" value="NZ_CP063190.1"/>
</dbReference>
<feature type="transmembrane region" description="Helical" evidence="2">
    <location>
        <begin position="484"/>
        <end position="502"/>
    </location>
</feature>
<keyword evidence="2" id="KW-0472">Membrane</keyword>
<organism evidence="4 5">
    <name type="scientific">Corynebacterium ihumii</name>
    <dbReference type="NCBI Taxonomy" id="1232427"/>
    <lineage>
        <taxon>Bacteria</taxon>
        <taxon>Bacillati</taxon>
        <taxon>Actinomycetota</taxon>
        <taxon>Actinomycetes</taxon>
        <taxon>Mycobacteriales</taxon>
        <taxon>Corynebacteriaceae</taxon>
        <taxon>Corynebacterium</taxon>
    </lineage>
</organism>
<feature type="compositionally biased region" description="Basic and acidic residues" evidence="1">
    <location>
        <begin position="45"/>
        <end position="54"/>
    </location>
</feature>
<proteinExistence type="predicted"/>
<feature type="domain" description="ARB-07466-like C-terminal" evidence="3">
    <location>
        <begin position="1123"/>
        <end position="1221"/>
    </location>
</feature>
<sequence length="2094" mass="226071">MANALGWVQVPVVPVFEGINAKLSKSLVKPAEEAGRKAAKSVDQSAKDMADSLDRQAAASSRKLKQLDREYDTAMKQREAQQNRVNAATLELAAAEEKYQTAAAKGKNTDAELARVERAKAKLTAENIKLAGAEERVEQAEQAHAAQLKDLEQTLDRAEQAQRELNSEVEKSPSVMGRAGEKMRELGDAAKNMGGKAMEVAEKYKVHAGVALGAIGAMGKGAADYASEAEQSYGAVESIFGQHAESIISKSKEASTAVGLSGREYRELSSTTGAMLKNMGMPMEEVSGQTQELVTLGADLAATFGGPTKDAMEAIGSLLRGEANPIERYGVSIKKADVNARMAADGLDKLEGEALKQAEAQTMLALLMEQTADAQGQFARETDTAAHKQQVATAKMNDAKEAIGTRLLPIMADLMDKFADVAGVVADHPRLFIAAAGAVATFAGAIVSLATLGAVTRNLKELSDIMSAGKGLKNVSKLLGGIKINPWIAAITAAVGALTWFFTQTEIGKKLWGDFTEFMADAWQRVTEKLGAGIDWIGEKWGQLTGFLGDVKDSVSEVFGILFNGDFTGEGKLFGLDDESSGFVDFLFNVREAALVVKDAVVASFQWMGDKWAEFSTGVGQFYDTWIAPAWELFQLSTDLLAAAVADAWQRIADKAREMWDIVSPIFDFFLQGWQILSDGIAAIGSTVIEAVWVSIQAAAQVMWTVLQGVFEQIKIGFQLVGDVLRSVWDNMIAPVFGILREGAGLTADILTGNFANIANRFQSMGEHLRTIVMGPITVAKDAFLGLISAMGKTMDNFKETAARAVAGVVTKMQEMVRTLRRIPRQIGDIFSNAGEWLVNAGKNIVQGLVNGILSMTGRIGDAITSIMPSSIGGMIGFSGGGQLPDYAHGGYLPSEPGSGLLPRIPGIPRSVRDPILGFNRAGIPIARIEPEEFIVNRDDTAKNLPLLRAINSGAEIAWQVLKDGRTGGHAQPTGDLPGYASGGVIDAMKRVVFAKYPNWGLITDLRPGEANNHGAGLAVDFSNGTGNTPQQLALARDIARVYPESLELIYDAPGWTGNIKNGKNVGAFGQFYTLGQAGPHHHHVHWAIKNPPTKSLDSTGGGSGGQTPQGPANLPPMKWSENMLTVNAVRAGRAIALQFPEVRAIGGYRAQDPYPDHPSGRALDVMTDTNKALGDRILNWLFDHNDRLKMEYAIWQQAMWYKKGAPQPMADRGSPTANHMDHVHAYFAASPRATGKELYPNEVGAGGGAATAAMQMGDANLPLNINTGAPGESAALAKTVNVPNVDYGTAAQLATKWEAERHRDESLREFLKRARVYDKGGIVPKGGVMVNLDDPEVVFPKKESATLLEGMRHMPGVAQALDVIARHSPATAAAVEKMASLDYQAVGEEMAVAFRGGDFGYGELARAVGDEAAEKIVTKLAFIGDQIRDMQDGSNMRAYLSSLRGSEALGLADQVGQLAGITQINSTLGGVVKGFEGMEDAAVQQVDAANAVQQAEENLASARKQYAEMLAESGGDPEASVKTQRKIEDAERKLREAKEAPRSKSDKDGAAKAKKIADAERNLSRVREDAAEELKKSGAKNADELLKASEAVTAAENERTKALGVVKMAASAAGQAQVAMVLEIAELAVKVGKWIKEQIDRIRQSYVDAKKALAAGMGEVAKWAELVHGWQVQVATLQQQLVRGVNEQREAEYALRIATHDRLTQQAASEVEVAKARLGLDKEIERGAKIAQLKMMGLHEDWDSYLAYEALVAQGVMKEWSDQAISELYRYESARAQAAKAELEARVNQIKAESALAAATRQNARNQADLLTAQERLIKMSAKVAGVDLVEATAGAQLSKLFAQMAEVQMGIEDNWKGRWGVGLGAQGKHANEYRGQLAQRAAIQESIDAVLAESGLSLEGVDYDRMLKQMAYVQRHGGDALNVARSFMPQLVEAESAMMRHDSLKPIWDAQDKLIENNRQVEDFLAEIDLFEATTPLEETIKALDYTVKGLDSSAEAWADGNEELRGEYLNEARANRQAAESLGVRWQFDQQYATGNLRERIAKEETIYLDGEQMYTADQIDQLLDQLTAGSNIRYNIRSSSEVVNRRRERL</sequence>
<keyword evidence="2" id="KW-1133">Transmembrane helix</keyword>
<reference evidence="4 5" key="1">
    <citation type="submission" date="2020-10" db="EMBL/GenBank/DDBJ databases">
        <title>Complete genome sequence of Corynebacterium ihumii DSM 45751.</title>
        <authorList>
            <person name="Ruckert C."/>
            <person name="Albersmeier A."/>
            <person name="Busche T."/>
            <person name="Jaenicke S."/>
            <person name="Winkler A."/>
            <person name="Friethjonsson O.H."/>
            <person name="Hreggviethsson G.O."/>
            <person name="Lambert C."/>
            <person name="Badcock D."/>
            <person name="Bernaerts K."/>
            <person name="Anne J."/>
            <person name="Economou A."/>
            <person name="Kalinowski J."/>
        </authorList>
    </citation>
    <scope>NUCLEOTIDE SEQUENCE [LARGE SCALE GENOMIC DNA]</scope>
    <source>
        <strain evidence="4 5">DSM 45751</strain>
    </source>
</reference>
<feature type="region of interest" description="Disordered" evidence="1">
    <location>
        <begin position="32"/>
        <end position="65"/>
    </location>
</feature>
<dbReference type="Pfam" id="PF26571">
    <property type="entry name" value="VldE"/>
    <property type="match status" value="1"/>
</dbReference>
<protein>
    <recommendedName>
        <fullName evidence="3">ARB-07466-like C-terminal domain-containing protein</fullName>
    </recommendedName>
</protein>
<feature type="region of interest" description="Disordered" evidence="1">
    <location>
        <begin position="1533"/>
        <end position="1562"/>
    </location>
</feature>
<evidence type="ECO:0000313" key="4">
    <source>
        <dbReference type="EMBL" id="WCZ33663.1"/>
    </source>
</evidence>
<accession>A0ABY7UBK7</accession>
<keyword evidence="5" id="KW-1185">Reference proteome</keyword>
<evidence type="ECO:0000259" key="3">
    <source>
        <dbReference type="Pfam" id="PF26571"/>
    </source>
</evidence>
<feature type="transmembrane region" description="Helical" evidence="2">
    <location>
        <begin position="431"/>
        <end position="455"/>
    </location>
</feature>
<dbReference type="Proteomes" id="UP001220577">
    <property type="component" value="Chromosome"/>
</dbReference>
<name>A0ABY7UBK7_9CORY</name>
<dbReference type="EMBL" id="CP063190">
    <property type="protein sequence ID" value="WCZ33663.1"/>
    <property type="molecule type" value="Genomic_DNA"/>
</dbReference>
<gene>
    <name evidence="4" type="ORF">CIHUM_01080</name>
</gene>
<evidence type="ECO:0000313" key="5">
    <source>
        <dbReference type="Proteomes" id="UP001220577"/>
    </source>
</evidence>
<keyword evidence="2" id="KW-0812">Transmembrane</keyword>